<reference evidence="11" key="2">
    <citation type="submission" date="2023-03" db="EMBL/GenBank/DDBJ databases">
        <authorList>
            <person name="Inwood S.N."/>
            <person name="Skelly J.G."/>
            <person name="Guhlin J."/>
            <person name="Harrop T.W.R."/>
            <person name="Goldson S.G."/>
            <person name="Dearden P.K."/>
        </authorList>
    </citation>
    <scope>NUCLEOTIDE SEQUENCE</scope>
    <source>
        <strain evidence="11">Irish</strain>
        <tissue evidence="11">Whole body</tissue>
    </source>
</reference>
<keyword evidence="6 10" id="KW-1133">Transmembrane helix</keyword>
<dbReference type="GO" id="GO:0005549">
    <property type="term" value="F:odorant binding"/>
    <property type="evidence" value="ECO:0007669"/>
    <property type="project" value="InterPro"/>
</dbReference>
<evidence type="ECO:0000256" key="1">
    <source>
        <dbReference type="ARBA" id="ARBA00004651"/>
    </source>
</evidence>
<name>A0AA39KJT4_9HYME</name>
<keyword evidence="9 10" id="KW-0807">Transducer</keyword>
<gene>
    <name evidence="11" type="ORF">PV328_002784</name>
</gene>
<keyword evidence="12" id="KW-1185">Reference proteome</keyword>
<dbReference type="PANTHER" id="PTHR21137">
    <property type="entry name" value="ODORANT RECEPTOR"/>
    <property type="match status" value="1"/>
</dbReference>
<dbReference type="Proteomes" id="UP001168990">
    <property type="component" value="Unassembled WGS sequence"/>
</dbReference>
<comment type="subcellular location">
    <subcellularLocation>
        <location evidence="1 10">Cell membrane</location>
        <topology evidence="1 10">Multi-pass membrane protein</topology>
    </subcellularLocation>
</comment>
<evidence type="ECO:0000256" key="6">
    <source>
        <dbReference type="ARBA" id="ARBA00022989"/>
    </source>
</evidence>
<evidence type="ECO:0000313" key="11">
    <source>
        <dbReference type="EMBL" id="KAK0164123.1"/>
    </source>
</evidence>
<keyword evidence="4 10" id="KW-0812">Transmembrane</keyword>
<evidence type="ECO:0000256" key="8">
    <source>
        <dbReference type="ARBA" id="ARBA00023170"/>
    </source>
</evidence>
<evidence type="ECO:0000256" key="5">
    <source>
        <dbReference type="ARBA" id="ARBA00022725"/>
    </source>
</evidence>
<dbReference type="InterPro" id="IPR004117">
    <property type="entry name" value="7tm6_olfct_rcpt"/>
</dbReference>
<comment type="similarity">
    <text evidence="10">Belongs to the insect chemoreceptor superfamily. Heteromeric odorant receptor channel (TC 1.A.69) family.</text>
</comment>
<keyword evidence="2" id="KW-1003">Cell membrane</keyword>
<feature type="transmembrane region" description="Helical" evidence="10">
    <location>
        <begin position="246"/>
        <end position="270"/>
    </location>
</feature>
<dbReference type="AlphaFoldDB" id="A0AA39KJT4"/>
<dbReference type="Pfam" id="PF02949">
    <property type="entry name" value="7tm_6"/>
    <property type="match status" value="2"/>
</dbReference>
<keyword evidence="8 10" id="KW-0675">Receptor</keyword>
<accession>A0AA39KJT4</accession>
<evidence type="ECO:0000256" key="3">
    <source>
        <dbReference type="ARBA" id="ARBA00022606"/>
    </source>
</evidence>
<feature type="transmembrane region" description="Helical" evidence="10">
    <location>
        <begin position="153"/>
        <end position="173"/>
    </location>
</feature>
<dbReference type="EMBL" id="JAQQBS010001422">
    <property type="protein sequence ID" value="KAK0164123.1"/>
    <property type="molecule type" value="Genomic_DNA"/>
</dbReference>
<proteinExistence type="inferred from homology"/>
<evidence type="ECO:0000313" key="12">
    <source>
        <dbReference type="Proteomes" id="UP001168990"/>
    </source>
</evidence>
<keyword evidence="7 10" id="KW-0472">Membrane</keyword>
<evidence type="ECO:0000256" key="10">
    <source>
        <dbReference type="RuleBase" id="RU351113"/>
    </source>
</evidence>
<protein>
    <recommendedName>
        <fullName evidence="10">Odorant receptor</fullName>
    </recommendedName>
</protein>
<feature type="transmembrane region" description="Helical" evidence="10">
    <location>
        <begin position="88"/>
        <end position="107"/>
    </location>
</feature>
<dbReference type="GO" id="GO:0005886">
    <property type="term" value="C:plasma membrane"/>
    <property type="evidence" value="ECO:0007669"/>
    <property type="project" value="UniProtKB-SubCell"/>
</dbReference>
<evidence type="ECO:0000256" key="2">
    <source>
        <dbReference type="ARBA" id="ARBA00022475"/>
    </source>
</evidence>
<dbReference type="PANTHER" id="PTHR21137:SF35">
    <property type="entry name" value="ODORANT RECEPTOR 19A-RELATED"/>
    <property type="match status" value="1"/>
</dbReference>
<evidence type="ECO:0000256" key="7">
    <source>
        <dbReference type="ARBA" id="ARBA00023136"/>
    </source>
</evidence>
<comment type="caution">
    <text evidence="10">Lacks conserved residue(s) required for the propagation of feature annotation.</text>
</comment>
<keyword evidence="5 10" id="KW-0552">Olfaction</keyword>
<evidence type="ECO:0000256" key="9">
    <source>
        <dbReference type="ARBA" id="ARBA00023224"/>
    </source>
</evidence>
<feature type="transmembrane region" description="Helical" evidence="10">
    <location>
        <begin position="62"/>
        <end position="82"/>
    </location>
</feature>
<comment type="caution">
    <text evidence="11">The sequence shown here is derived from an EMBL/GenBank/DDBJ whole genome shotgun (WGS) entry which is preliminary data.</text>
</comment>
<sequence length="374" mass="42809">MFAGAQIMHLFFDCYLSQRLADNSSAIEEHIIHSKWNKTSLKTQKLVILVTLRSQQICKLTAGKFVILSMETFGVILGVIVYADDKEIVLESITPFIIDAGMAIKYINAIINMKTVEPLIPKWINFILQSNETIPNKYPVPIYWYIIDMDDNFYSILSYEAICIVAILTITVANDTMFIVFLQHACALFDIAGHQLENLPAENKLEKMEIFNDKSKTINDTQYEYYVMCIKSHKRAIEFANLLEDLYVWSFGLVIALNMPIMSITAVQIVSQADTIQKKIKYSMFTCTQLMHLFFDCYLSQQLTDCSTAIQKHIIYSDWYRISLKSQKLAIMVTLSSQSPCKLTAGKFVELSMETFGVIVKTSVSYFTVMISMR</sequence>
<dbReference type="GO" id="GO:0004984">
    <property type="term" value="F:olfactory receptor activity"/>
    <property type="evidence" value="ECO:0007669"/>
    <property type="project" value="InterPro"/>
</dbReference>
<dbReference type="GO" id="GO:0007165">
    <property type="term" value="P:signal transduction"/>
    <property type="evidence" value="ECO:0007669"/>
    <property type="project" value="UniProtKB-KW"/>
</dbReference>
<reference evidence="11" key="1">
    <citation type="journal article" date="2023" name="bioRxiv">
        <title>Scaffold-level genome assemblies of two parasitoid biocontrol wasps reveal the parthenogenesis mechanism and an associated novel virus.</title>
        <authorList>
            <person name="Inwood S."/>
            <person name="Skelly J."/>
            <person name="Guhlin J."/>
            <person name="Harrop T."/>
            <person name="Goldson S."/>
            <person name="Dearden P."/>
        </authorList>
    </citation>
    <scope>NUCLEOTIDE SEQUENCE</scope>
    <source>
        <strain evidence="11">Irish</strain>
        <tissue evidence="11">Whole body</tissue>
    </source>
</reference>
<keyword evidence="3 10" id="KW-0716">Sensory transduction</keyword>
<organism evidence="11 12">
    <name type="scientific">Microctonus aethiopoides</name>
    <dbReference type="NCBI Taxonomy" id="144406"/>
    <lineage>
        <taxon>Eukaryota</taxon>
        <taxon>Metazoa</taxon>
        <taxon>Ecdysozoa</taxon>
        <taxon>Arthropoda</taxon>
        <taxon>Hexapoda</taxon>
        <taxon>Insecta</taxon>
        <taxon>Pterygota</taxon>
        <taxon>Neoptera</taxon>
        <taxon>Endopterygota</taxon>
        <taxon>Hymenoptera</taxon>
        <taxon>Apocrita</taxon>
        <taxon>Ichneumonoidea</taxon>
        <taxon>Braconidae</taxon>
        <taxon>Euphorinae</taxon>
        <taxon>Microctonus</taxon>
    </lineage>
</organism>
<evidence type="ECO:0000256" key="4">
    <source>
        <dbReference type="ARBA" id="ARBA00022692"/>
    </source>
</evidence>